<evidence type="ECO:0000313" key="3">
    <source>
        <dbReference type="EMBL" id="SVA17642.1"/>
    </source>
</evidence>
<dbReference type="InterPro" id="IPR002201">
    <property type="entry name" value="Glyco_trans_9"/>
</dbReference>
<accession>A0A381TNJ5</accession>
<keyword evidence="1" id="KW-0328">Glycosyltransferase</keyword>
<dbReference type="PANTHER" id="PTHR30160:SF1">
    <property type="entry name" value="LIPOPOLYSACCHARIDE 1,2-N-ACETYLGLUCOSAMINETRANSFERASE-RELATED"/>
    <property type="match status" value="1"/>
</dbReference>
<dbReference type="InterPro" id="IPR051199">
    <property type="entry name" value="LPS_LOS_Heptosyltrfase"/>
</dbReference>
<dbReference type="PANTHER" id="PTHR30160">
    <property type="entry name" value="TETRAACYLDISACCHARIDE 4'-KINASE-RELATED"/>
    <property type="match status" value="1"/>
</dbReference>
<dbReference type="SUPFAM" id="SSF53756">
    <property type="entry name" value="UDP-Glycosyltransferase/glycogen phosphorylase"/>
    <property type="match status" value="1"/>
</dbReference>
<name>A0A381TNJ5_9ZZZZ</name>
<keyword evidence="2" id="KW-0808">Transferase</keyword>
<dbReference type="CDD" id="cd03789">
    <property type="entry name" value="GT9_LPS_heptosyltransferase"/>
    <property type="match status" value="1"/>
</dbReference>
<protein>
    <recommendedName>
        <fullName evidence="4">Glycosyltransferase family 9 protein</fullName>
    </recommendedName>
</protein>
<evidence type="ECO:0000256" key="1">
    <source>
        <dbReference type="ARBA" id="ARBA00022676"/>
    </source>
</evidence>
<dbReference type="GO" id="GO:0008713">
    <property type="term" value="F:ADP-heptose-lipopolysaccharide heptosyltransferase activity"/>
    <property type="evidence" value="ECO:0007669"/>
    <property type="project" value="TreeGrafter"/>
</dbReference>
<evidence type="ECO:0008006" key="4">
    <source>
        <dbReference type="Google" id="ProtNLM"/>
    </source>
</evidence>
<dbReference type="GO" id="GO:0009244">
    <property type="term" value="P:lipopolysaccharide core region biosynthetic process"/>
    <property type="evidence" value="ECO:0007669"/>
    <property type="project" value="TreeGrafter"/>
</dbReference>
<organism evidence="3">
    <name type="scientific">marine metagenome</name>
    <dbReference type="NCBI Taxonomy" id="408172"/>
    <lineage>
        <taxon>unclassified sequences</taxon>
        <taxon>metagenomes</taxon>
        <taxon>ecological metagenomes</taxon>
    </lineage>
</organism>
<evidence type="ECO:0000256" key="2">
    <source>
        <dbReference type="ARBA" id="ARBA00022679"/>
    </source>
</evidence>
<dbReference type="AlphaFoldDB" id="A0A381TNJ5"/>
<dbReference type="Pfam" id="PF01075">
    <property type="entry name" value="Glyco_transf_9"/>
    <property type="match status" value="1"/>
</dbReference>
<proteinExistence type="predicted"/>
<dbReference type="EMBL" id="UINC01004897">
    <property type="protein sequence ID" value="SVA17642.1"/>
    <property type="molecule type" value="Genomic_DNA"/>
</dbReference>
<sequence length="402" mass="44046">MPWGQFLVRPLVRLLGRLALARFRRVNGASIHSIFDARHVVVVHWENLGDAVLLGPVLRELRRNLPTARIVLVVNEKNAEVFASCPYVDVLCPQAVQMPNLEGSPHGSTLNHRRKALDTARLLAKEAQTNGPIDLLIGPDWLDPVYGASFFDSALFRLGGGHRLLESRLGRKSPEVEIRQHHVTRNLDIIRSLGANVEADHLEFWTTRDDEVHAAGLLTRLESDQPVVVLALGAGIPRRQWPSRRFAQLADELGLRSGAQVVLVGGPDAIGAAEGVKQHCHRTVVDLVGRTSVGVLAEILRCADLAICNDSGPAHVAAAVGTAVVVVSTHPLDGEPWVVNSPNRYRPWGVPNAVVQPLERLESCRSQRTCLAEEAHCILSVSVDDVVNAAIRLMAEREFEKK</sequence>
<reference evidence="3" key="1">
    <citation type="submission" date="2018-05" db="EMBL/GenBank/DDBJ databases">
        <authorList>
            <person name="Lanie J.A."/>
            <person name="Ng W.-L."/>
            <person name="Kazmierczak K.M."/>
            <person name="Andrzejewski T.M."/>
            <person name="Davidsen T.M."/>
            <person name="Wayne K.J."/>
            <person name="Tettelin H."/>
            <person name="Glass J.I."/>
            <person name="Rusch D."/>
            <person name="Podicherti R."/>
            <person name="Tsui H.-C.T."/>
            <person name="Winkler M.E."/>
        </authorList>
    </citation>
    <scope>NUCLEOTIDE SEQUENCE</scope>
</reference>
<gene>
    <name evidence="3" type="ORF">METZ01_LOCUS70496</name>
</gene>
<dbReference type="GO" id="GO:0005829">
    <property type="term" value="C:cytosol"/>
    <property type="evidence" value="ECO:0007669"/>
    <property type="project" value="TreeGrafter"/>
</dbReference>
<dbReference type="Gene3D" id="3.40.50.2000">
    <property type="entry name" value="Glycogen Phosphorylase B"/>
    <property type="match status" value="2"/>
</dbReference>